<organism evidence="2 3">
    <name type="scientific">Lentzea xinjiangensis</name>
    <dbReference type="NCBI Taxonomy" id="402600"/>
    <lineage>
        <taxon>Bacteria</taxon>
        <taxon>Bacillati</taxon>
        <taxon>Actinomycetota</taxon>
        <taxon>Actinomycetes</taxon>
        <taxon>Pseudonocardiales</taxon>
        <taxon>Pseudonocardiaceae</taxon>
        <taxon>Lentzea</taxon>
    </lineage>
</organism>
<evidence type="ECO:0000313" key="2">
    <source>
        <dbReference type="EMBL" id="SER77574.1"/>
    </source>
</evidence>
<gene>
    <name evidence="2" type="ORF">SAMN05216188_115127</name>
</gene>
<dbReference type="EMBL" id="FOFR01000015">
    <property type="protein sequence ID" value="SER77574.1"/>
    <property type="molecule type" value="Genomic_DNA"/>
</dbReference>
<keyword evidence="3" id="KW-1185">Reference proteome</keyword>
<dbReference type="Proteomes" id="UP000199352">
    <property type="component" value="Unassembled WGS sequence"/>
</dbReference>
<evidence type="ECO:0008006" key="4">
    <source>
        <dbReference type="Google" id="ProtNLM"/>
    </source>
</evidence>
<name>A0A1H9RY49_9PSEU</name>
<reference evidence="3" key="1">
    <citation type="submission" date="2016-10" db="EMBL/GenBank/DDBJ databases">
        <authorList>
            <person name="Varghese N."/>
            <person name="Submissions S."/>
        </authorList>
    </citation>
    <scope>NUCLEOTIDE SEQUENCE [LARGE SCALE GENOMIC DNA]</scope>
    <source>
        <strain evidence="3">CGMCC 4.3525</strain>
    </source>
</reference>
<dbReference type="AlphaFoldDB" id="A0A1H9RY49"/>
<dbReference type="STRING" id="402600.SAMN05216188_115127"/>
<proteinExistence type="predicted"/>
<sequence>MGDGSTVTCAGAGTPYKAGTDPKAPSPDCGHVYRRSSASQPGLAYSVTATVYWTVTWSGAGQGGTFPDMTTTGTATFRVAESQALNNGGG</sequence>
<evidence type="ECO:0000313" key="3">
    <source>
        <dbReference type="Proteomes" id="UP000199352"/>
    </source>
</evidence>
<feature type="region of interest" description="Disordered" evidence="1">
    <location>
        <begin position="1"/>
        <end position="26"/>
    </location>
</feature>
<evidence type="ECO:0000256" key="1">
    <source>
        <dbReference type="SAM" id="MobiDB-lite"/>
    </source>
</evidence>
<protein>
    <recommendedName>
        <fullName evidence="4">ATP/GTP-binding protein</fullName>
    </recommendedName>
</protein>
<accession>A0A1H9RY49</accession>